<evidence type="ECO:0000313" key="2">
    <source>
        <dbReference type="EMBL" id="RKP54062.1"/>
    </source>
</evidence>
<sequence length="164" mass="18582">MSQHEAPVDIDSYLHTYEQLHQAIEGLSEDQLRWKPSEKQWSVTEVLTHLADHNIVVSFRLREILSGSEVRLPAFGQDSWVAGQKANEGNASDVLGIFRSLLIYNSLTFRRLTAEDWNKTGVNFKGETVTLATIIKGFISHVHHHLGQIDRIKKAETKHVGLTE</sequence>
<dbReference type="AlphaFoldDB" id="A0A494Y148"/>
<comment type="caution">
    <text evidence="2">The sequence shown here is derived from an EMBL/GenBank/DDBJ whole genome shotgun (WGS) entry which is preliminary data.</text>
</comment>
<gene>
    <name evidence="2" type="ORF">D7Z26_11775</name>
</gene>
<evidence type="ECO:0000259" key="1">
    <source>
        <dbReference type="Pfam" id="PF12867"/>
    </source>
</evidence>
<dbReference type="InterPro" id="IPR034660">
    <property type="entry name" value="DinB/YfiT-like"/>
</dbReference>
<dbReference type="Gene3D" id="1.20.120.450">
    <property type="entry name" value="dinb family like domain"/>
    <property type="match status" value="1"/>
</dbReference>
<proteinExistence type="predicted"/>
<dbReference type="Proteomes" id="UP000282076">
    <property type="component" value="Unassembled WGS sequence"/>
</dbReference>
<organism evidence="2 3">
    <name type="scientific">Cohnella endophytica</name>
    <dbReference type="NCBI Taxonomy" id="2419778"/>
    <lineage>
        <taxon>Bacteria</taxon>
        <taxon>Bacillati</taxon>
        <taxon>Bacillota</taxon>
        <taxon>Bacilli</taxon>
        <taxon>Bacillales</taxon>
        <taxon>Paenibacillaceae</taxon>
        <taxon>Cohnella</taxon>
    </lineage>
</organism>
<feature type="domain" description="DinB-like" evidence="1">
    <location>
        <begin position="16"/>
        <end position="149"/>
    </location>
</feature>
<protein>
    <submittedName>
        <fullName evidence="2">DinB family protein</fullName>
    </submittedName>
</protein>
<dbReference type="OrthoDB" id="2853529at2"/>
<dbReference type="RefSeq" id="WP_120977108.1">
    <property type="nucleotide sequence ID" value="NZ_RBZM01000005.1"/>
</dbReference>
<dbReference type="Pfam" id="PF12867">
    <property type="entry name" value="DinB_2"/>
    <property type="match status" value="1"/>
</dbReference>
<evidence type="ECO:0000313" key="3">
    <source>
        <dbReference type="Proteomes" id="UP000282076"/>
    </source>
</evidence>
<name>A0A494Y148_9BACL</name>
<reference evidence="2 3" key="1">
    <citation type="submission" date="2018-10" db="EMBL/GenBank/DDBJ databases">
        <title>Cohnella sp. M2MS4P-1, whole genome shotgun sequence.</title>
        <authorList>
            <person name="Tuo L."/>
        </authorList>
    </citation>
    <scope>NUCLEOTIDE SEQUENCE [LARGE SCALE GENOMIC DNA]</scope>
    <source>
        <strain evidence="2 3">M2MS4P-1</strain>
    </source>
</reference>
<accession>A0A494Y148</accession>
<dbReference type="SUPFAM" id="SSF109854">
    <property type="entry name" value="DinB/YfiT-like putative metalloenzymes"/>
    <property type="match status" value="1"/>
</dbReference>
<dbReference type="InterPro" id="IPR024775">
    <property type="entry name" value="DinB-like"/>
</dbReference>
<dbReference type="EMBL" id="RBZM01000005">
    <property type="protein sequence ID" value="RKP54062.1"/>
    <property type="molecule type" value="Genomic_DNA"/>
</dbReference>
<keyword evidence="3" id="KW-1185">Reference proteome</keyword>